<protein>
    <submittedName>
        <fullName evidence="2">GNAT family N-acetyltransferase</fullName>
        <ecNumber evidence="2">2.3.1.-</ecNumber>
    </submittedName>
</protein>
<dbReference type="SUPFAM" id="SSF55729">
    <property type="entry name" value="Acyl-CoA N-acyltransferases (Nat)"/>
    <property type="match status" value="1"/>
</dbReference>
<evidence type="ECO:0000259" key="1">
    <source>
        <dbReference type="PROSITE" id="PS51186"/>
    </source>
</evidence>
<dbReference type="CDD" id="cd04301">
    <property type="entry name" value="NAT_SF"/>
    <property type="match status" value="1"/>
</dbReference>
<dbReference type="PROSITE" id="PS51186">
    <property type="entry name" value="GNAT"/>
    <property type="match status" value="1"/>
</dbReference>
<keyword evidence="2" id="KW-0808">Transferase</keyword>
<keyword evidence="3" id="KW-1185">Reference proteome</keyword>
<comment type="caution">
    <text evidence="2">The sequence shown here is derived from an EMBL/GenBank/DDBJ whole genome shotgun (WGS) entry which is preliminary data.</text>
</comment>
<gene>
    <name evidence="2" type="ORF">SM124_17505</name>
</gene>
<dbReference type="GO" id="GO:0016746">
    <property type="term" value="F:acyltransferase activity"/>
    <property type="evidence" value="ECO:0007669"/>
    <property type="project" value="UniProtKB-KW"/>
</dbReference>
<dbReference type="EC" id="2.3.1.-" evidence="2"/>
<dbReference type="RefSeq" id="WP_322447809.1">
    <property type="nucleotide sequence ID" value="NZ_JAXOFX010000014.1"/>
</dbReference>
<dbReference type="InterPro" id="IPR000182">
    <property type="entry name" value="GNAT_dom"/>
</dbReference>
<proteinExistence type="predicted"/>
<dbReference type="Gene3D" id="3.40.630.30">
    <property type="match status" value="1"/>
</dbReference>
<organism evidence="2 3">
    <name type="scientific">Robertmurraya mangrovi</name>
    <dbReference type="NCBI Taxonomy" id="3098077"/>
    <lineage>
        <taxon>Bacteria</taxon>
        <taxon>Bacillati</taxon>
        <taxon>Bacillota</taxon>
        <taxon>Bacilli</taxon>
        <taxon>Bacillales</taxon>
        <taxon>Bacillaceae</taxon>
        <taxon>Robertmurraya</taxon>
    </lineage>
</organism>
<evidence type="ECO:0000313" key="3">
    <source>
        <dbReference type="Proteomes" id="UP001290455"/>
    </source>
</evidence>
<name>A0ABU5J285_9BACI</name>
<evidence type="ECO:0000313" key="2">
    <source>
        <dbReference type="EMBL" id="MDZ5473514.1"/>
    </source>
</evidence>
<reference evidence="2 3" key="1">
    <citation type="submission" date="2023-11" db="EMBL/GenBank/DDBJ databases">
        <title>Bacillus jintuensis, isolated from a mudflat on the Beibu Gulf coast.</title>
        <authorList>
            <person name="Li M."/>
        </authorList>
    </citation>
    <scope>NUCLEOTIDE SEQUENCE [LARGE SCALE GENOMIC DNA]</scope>
    <source>
        <strain evidence="2 3">31A1R</strain>
    </source>
</reference>
<dbReference type="Pfam" id="PF13673">
    <property type="entry name" value="Acetyltransf_10"/>
    <property type="match status" value="1"/>
</dbReference>
<sequence>MVKQIDIKNIETAKKVLQMQRDSYMVEAEWIGSTDIPPLKESLEELLSCGEQFIGYFEGEDLAGALAFKTNSTEVDIHRVMVHPNHFRKGIAKKLIQYIENLHHDKDMIVSTGAKNTPAIQLYLGLGFTKVGEIEVGNGIVISNFKKQR</sequence>
<keyword evidence="2" id="KW-0012">Acyltransferase</keyword>
<dbReference type="InterPro" id="IPR016181">
    <property type="entry name" value="Acyl_CoA_acyltransferase"/>
</dbReference>
<accession>A0ABU5J285</accession>
<dbReference type="EMBL" id="JAXOFX010000014">
    <property type="protein sequence ID" value="MDZ5473514.1"/>
    <property type="molecule type" value="Genomic_DNA"/>
</dbReference>
<feature type="domain" description="N-acetyltransferase" evidence="1">
    <location>
        <begin position="14"/>
        <end position="149"/>
    </location>
</feature>
<dbReference type="Proteomes" id="UP001290455">
    <property type="component" value="Unassembled WGS sequence"/>
</dbReference>